<evidence type="ECO:0000313" key="9">
    <source>
        <dbReference type="Proteomes" id="UP000813444"/>
    </source>
</evidence>
<accession>A0A8K0SES7</accession>
<dbReference type="PANTHER" id="PTHR33048:SF47">
    <property type="entry name" value="INTEGRAL MEMBRANE PROTEIN-RELATED"/>
    <property type="match status" value="1"/>
</dbReference>
<dbReference type="InterPro" id="IPR052337">
    <property type="entry name" value="SAT4-like"/>
</dbReference>
<feature type="domain" description="Rhodopsin" evidence="7">
    <location>
        <begin position="3"/>
        <end position="156"/>
    </location>
</feature>
<dbReference type="EMBL" id="JAGPNK010000024">
    <property type="protein sequence ID" value="KAH7304270.1"/>
    <property type="molecule type" value="Genomic_DNA"/>
</dbReference>
<gene>
    <name evidence="8" type="ORF">B0I35DRAFT_445429</name>
</gene>
<protein>
    <recommendedName>
        <fullName evidence="7">Rhodopsin domain-containing protein</fullName>
    </recommendedName>
</protein>
<dbReference type="InterPro" id="IPR049326">
    <property type="entry name" value="Rhodopsin_dom_fungi"/>
</dbReference>
<dbReference type="Pfam" id="PF20684">
    <property type="entry name" value="Fung_rhodopsin"/>
    <property type="match status" value="1"/>
</dbReference>
<proteinExistence type="inferred from homology"/>
<feature type="transmembrane region" description="Helical" evidence="6">
    <location>
        <begin position="106"/>
        <end position="132"/>
    </location>
</feature>
<comment type="subcellular location">
    <subcellularLocation>
        <location evidence="1">Membrane</location>
        <topology evidence="1">Multi-pass membrane protein</topology>
    </subcellularLocation>
</comment>
<keyword evidence="2 6" id="KW-0812">Transmembrane</keyword>
<evidence type="ECO:0000256" key="3">
    <source>
        <dbReference type="ARBA" id="ARBA00022989"/>
    </source>
</evidence>
<organism evidence="8 9">
    <name type="scientific">Stachybotrys elegans</name>
    <dbReference type="NCBI Taxonomy" id="80388"/>
    <lineage>
        <taxon>Eukaryota</taxon>
        <taxon>Fungi</taxon>
        <taxon>Dikarya</taxon>
        <taxon>Ascomycota</taxon>
        <taxon>Pezizomycotina</taxon>
        <taxon>Sordariomycetes</taxon>
        <taxon>Hypocreomycetidae</taxon>
        <taxon>Hypocreales</taxon>
        <taxon>Stachybotryaceae</taxon>
        <taxon>Stachybotrys</taxon>
    </lineage>
</organism>
<evidence type="ECO:0000256" key="2">
    <source>
        <dbReference type="ARBA" id="ARBA00022692"/>
    </source>
</evidence>
<dbReference type="AlphaFoldDB" id="A0A8K0SES7"/>
<evidence type="ECO:0000313" key="8">
    <source>
        <dbReference type="EMBL" id="KAH7304270.1"/>
    </source>
</evidence>
<evidence type="ECO:0000256" key="4">
    <source>
        <dbReference type="ARBA" id="ARBA00023136"/>
    </source>
</evidence>
<keyword evidence="9" id="KW-1185">Reference proteome</keyword>
<feature type="transmembrane region" description="Helical" evidence="6">
    <location>
        <begin position="35"/>
        <end position="53"/>
    </location>
</feature>
<sequence length="157" mass="17377">MVATVKGGIGQDMRIVIADPNATVILFKAMLACDVAYGFSAALIKLSVLAFYWRIFPTSTVRWGCYILAAITIMTTISFQVVNFLLCRPLEAYWYLGMRDLPGTTCINASACFFLNALINCIIDLAILALPIRDVVRLQTTRRKKIGIITIFLFGGL</sequence>
<dbReference type="GO" id="GO:0016020">
    <property type="term" value="C:membrane"/>
    <property type="evidence" value="ECO:0007669"/>
    <property type="project" value="UniProtKB-SubCell"/>
</dbReference>
<dbReference type="OrthoDB" id="5421689at2759"/>
<evidence type="ECO:0000256" key="6">
    <source>
        <dbReference type="SAM" id="Phobius"/>
    </source>
</evidence>
<evidence type="ECO:0000256" key="5">
    <source>
        <dbReference type="ARBA" id="ARBA00038359"/>
    </source>
</evidence>
<comment type="caution">
    <text evidence="8">The sequence shown here is derived from an EMBL/GenBank/DDBJ whole genome shotgun (WGS) entry which is preliminary data.</text>
</comment>
<dbReference type="Proteomes" id="UP000813444">
    <property type="component" value="Unassembled WGS sequence"/>
</dbReference>
<comment type="similarity">
    <text evidence="5">Belongs to the SAT4 family.</text>
</comment>
<dbReference type="PANTHER" id="PTHR33048">
    <property type="entry name" value="PTH11-LIKE INTEGRAL MEMBRANE PROTEIN (AFU_ORTHOLOGUE AFUA_5G11245)"/>
    <property type="match status" value="1"/>
</dbReference>
<keyword evidence="3 6" id="KW-1133">Transmembrane helix</keyword>
<keyword evidence="4 6" id="KW-0472">Membrane</keyword>
<evidence type="ECO:0000256" key="1">
    <source>
        <dbReference type="ARBA" id="ARBA00004141"/>
    </source>
</evidence>
<name>A0A8K0SES7_9HYPO</name>
<evidence type="ECO:0000259" key="7">
    <source>
        <dbReference type="Pfam" id="PF20684"/>
    </source>
</evidence>
<reference evidence="8" key="1">
    <citation type="journal article" date="2021" name="Nat. Commun.">
        <title>Genetic determinants of endophytism in the Arabidopsis root mycobiome.</title>
        <authorList>
            <person name="Mesny F."/>
            <person name="Miyauchi S."/>
            <person name="Thiergart T."/>
            <person name="Pickel B."/>
            <person name="Atanasova L."/>
            <person name="Karlsson M."/>
            <person name="Huettel B."/>
            <person name="Barry K.W."/>
            <person name="Haridas S."/>
            <person name="Chen C."/>
            <person name="Bauer D."/>
            <person name="Andreopoulos W."/>
            <person name="Pangilinan J."/>
            <person name="LaButti K."/>
            <person name="Riley R."/>
            <person name="Lipzen A."/>
            <person name="Clum A."/>
            <person name="Drula E."/>
            <person name="Henrissat B."/>
            <person name="Kohler A."/>
            <person name="Grigoriev I.V."/>
            <person name="Martin F.M."/>
            <person name="Hacquard S."/>
        </authorList>
    </citation>
    <scope>NUCLEOTIDE SEQUENCE</scope>
    <source>
        <strain evidence="8">MPI-CAGE-CH-0235</strain>
    </source>
</reference>
<feature type="transmembrane region" description="Helical" evidence="6">
    <location>
        <begin position="65"/>
        <end position="86"/>
    </location>
</feature>